<name>A0ABP0MW37_9DINO</name>
<organism evidence="2 3">
    <name type="scientific">Durusdinium trenchii</name>
    <dbReference type="NCBI Taxonomy" id="1381693"/>
    <lineage>
        <taxon>Eukaryota</taxon>
        <taxon>Sar</taxon>
        <taxon>Alveolata</taxon>
        <taxon>Dinophyceae</taxon>
        <taxon>Suessiales</taxon>
        <taxon>Symbiodiniaceae</taxon>
        <taxon>Durusdinium</taxon>
    </lineage>
</organism>
<keyword evidence="3" id="KW-1185">Reference proteome</keyword>
<feature type="region of interest" description="Disordered" evidence="1">
    <location>
        <begin position="1"/>
        <end position="46"/>
    </location>
</feature>
<feature type="compositionally biased region" description="Basic and acidic residues" evidence="1">
    <location>
        <begin position="32"/>
        <end position="45"/>
    </location>
</feature>
<evidence type="ECO:0000256" key="1">
    <source>
        <dbReference type="SAM" id="MobiDB-lite"/>
    </source>
</evidence>
<sequence>MSSSHAEQTRHDGHAEVLNEDTAGAQSSAHPARRDDAEHGRHDDTGTAAILVSGSLTPRRQTTIIPVLDSPTLQSFNTVDLCSPSPMSKKRRTGDLASEADSLSPPRGDESPHHLRSKLEAWWENSLPGWRQLPQPVVESSTAPSVDVQPGVAMPSLVSSSSTTTSMPMPSTHVPDGPSSSTPTSAPVLSPRVRVRSAGSSSGTAAAQVDEWHLKPTKYGRCEQCGYALRQKIWHSGTRAGHAVLICSRWFEKDDSGRRLCWFSREVSGETVRAWGKWWANTYFSLPMRLRRGGRP</sequence>
<evidence type="ECO:0000313" key="2">
    <source>
        <dbReference type="EMBL" id="CAK9054234.1"/>
    </source>
</evidence>
<accession>A0ABP0MW37</accession>
<comment type="caution">
    <text evidence="2">The sequence shown here is derived from an EMBL/GenBank/DDBJ whole genome shotgun (WGS) entry which is preliminary data.</text>
</comment>
<dbReference type="Proteomes" id="UP001642484">
    <property type="component" value="Unassembled WGS sequence"/>
</dbReference>
<proteinExistence type="predicted"/>
<gene>
    <name evidence="2" type="ORF">CCMP2556_LOCUS27134</name>
</gene>
<evidence type="ECO:0000313" key="3">
    <source>
        <dbReference type="Proteomes" id="UP001642484"/>
    </source>
</evidence>
<dbReference type="EMBL" id="CAXAMN010019402">
    <property type="protein sequence ID" value="CAK9054234.1"/>
    <property type="molecule type" value="Genomic_DNA"/>
</dbReference>
<feature type="compositionally biased region" description="Polar residues" evidence="1">
    <location>
        <begin position="178"/>
        <end position="187"/>
    </location>
</feature>
<feature type="compositionally biased region" description="Basic and acidic residues" evidence="1">
    <location>
        <begin position="7"/>
        <end position="17"/>
    </location>
</feature>
<protein>
    <submittedName>
        <fullName evidence="2">Uncharacterized protein</fullName>
    </submittedName>
</protein>
<feature type="compositionally biased region" description="Low complexity" evidence="1">
    <location>
        <begin position="154"/>
        <end position="172"/>
    </location>
</feature>
<reference evidence="2 3" key="1">
    <citation type="submission" date="2024-02" db="EMBL/GenBank/DDBJ databases">
        <authorList>
            <person name="Chen Y."/>
            <person name="Shah S."/>
            <person name="Dougan E. K."/>
            <person name="Thang M."/>
            <person name="Chan C."/>
        </authorList>
    </citation>
    <scope>NUCLEOTIDE SEQUENCE [LARGE SCALE GENOMIC DNA]</scope>
</reference>
<feature type="region of interest" description="Disordered" evidence="1">
    <location>
        <begin position="75"/>
        <end position="113"/>
    </location>
</feature>
<feature type="compositionally biased region" description="Low complexity" evidence="1">
    <location>
        <begin position="197"/>
        <end position="206"/>
    </location>
</feature>
<feature type="region of interest" description="Disordered" evidence="1">
    <location>
        <begin position="141"/>
        <end position="206"/>
    </location>
</feature>